<organism evidence="7 8">
    <name type="scientific">Malassezia psittaci</name>
    <dbReference type="NCBI Taxonomy" id="1821823"/>
    <lineage>
        <taxon>Eukaryota</taxon>
        <taxon>Fungi</taxon>
        <taxon>Dikarya</taxon>
        <taxon>Basidiomycota</taxon>
        <taxon>Ustilaginomycotina</taxon>
        <taxon>Malasseziomycetes</taxon>
        <taxon>Malasseziales</taxon>
        <taxon>Malasseziaceae</taxon>
        <taxon>Malassezia</taxon>
    </lineage>
</organism>
<evidence type="ECO:0000256" key="5">
    <source>
        <dbReference type="ARBA" id="ARBA00023242"/>
    </source>
</evidence>
<dbReference type="Proteomes" id="UP001214628">
    <property type="component" value="Chromosome 1"/>
</dbReference>
<evidence type="ECO:0000256" key="2">
    <source>
        <dbReference type="ARBA" id="ARBA00004496"/>
    </source>
</evidence>
<evidence type="ECO:0000256" key="6">
    <source>
        <dbReference type="SAM" id="MobiDB-lite"/>
    </source>
</evidence>
<evidence type="ECO:0000256" key="1">
    <source>
        <dbReference type="ARBA" id="ARBA00004123"/>
    </source>
</evidence>
<feature type="region of interest" description="Disordered" evidence="6">
    <location>
        <begin position="204"/>
        <end position="236"/>
    </location>
</feature>
<keyword evidence="4" id="KW-0677">Repeat</keyword>
<dbReference type="InterPro" id="IPR016024">
    <property type="entry name" value="ARM-type_fold"/>
</dbReference>
<dbReference type="GO" id="GO:0034657">
    <property type="term" value="C:GID complex"/>
    <property type="evidence" value="ECO:0007669"/>
    <property type="project" value="TreeGrafter"/>
</dbReference>
<evidence type="ECO:0008006" key="9">
    <source>
        <dbReference type="Google" id="ProtNLM"/>
    </source>
</evidence>
<gene>
    <name evidence="7" type="ORF">MPSI1_000434</name>
</gene>
<dbReference type="PANTHER" id="PTHR15651">
    <property type="entry name" value="ARMADILLO REPEAT-CONTAINING PROTEIN 8"/>
    <property type="match status" value="1"/>
</dbReference>
<dbReference type="Gene3D" id="1.25.10.10">
    <property type="entry name" value="Leucine-rich Repeat Variant"/>
    <property type="match status" value="2"/>
</dbReference>
<accession>A0AAF0FBA7</accession>
<evidence type="ECO:0000256" key="3">
    <source>
        <dbReference type="ARBA" id="ARBA00022490"/>
    </source>
</evidence>
<comment type="subcellular location">
    <subcellularLocation>
        <location evidence="2">Cytoplasm</location>
    </subcellularLocation>
    <subcellularLocation>
        <location evidence="1">Nucleus</location>
    </subcellularLocation>
</comment>
<keyword evidence="3" id="KW-0963">Cytoplasm</keyword>
<dbReference type="InterPro" id="IPR038739">
    <property type="entry name" value="ARMC8/Vid28"/>
</dbReference>
<dbReference type="EMBL" id="CP118375">
    <property type="protein sequence ID" value="WFD41798.1"/>
    <property type="molecule type" value="Genomic_DNA"/>
</dbReference>
<sequence length="913" mass="99691">MVERTDAWDAAALRRLKNEVIGSRVSKVKLANGGKLAGIAALLVAPHATREERILAANILGSIAQNATPTTLLAVLQCDAPCLLLICLGSCATEARHIQDPVQAAVLGRYLEAIVRALRAIMCSVADQIGYSPRWGLGNEWGYVSMMGSKSEGLPDAIHLPEKLDEQSMEQDVPRNVAGSSAVKIRQAIAAAWMPSVPESAWIHRHEDASRGERVTKAAKTRKDEDHAPSMAAPPPDAPYTEYEAMCASLDEAEALAGCDAYATLTWLCRSTISTLFDQKSLFLLLGALMVASDTLGDQSKCKSYSSSELPTLADSKIVLGRAQAFSIVGAVCEILGACFTINGIENYTSSPMGTRLRFSHSRTHQPASKTSRADDIARRYHSFLRFAPWDNPFRADESSLSPTLEAPGYTAIVTLLGAAESSSPRVQEAALWLLHGLLTSCSDIGIATLLELYSTHGTKFVPAIKNLATQSRSASVRLVAYSCFVELVGSPHAPVSGSWLMQGIIALLETPGDIQVQACFILARLVRCQPELQLLAAEKYSVCERLSRILDRTRSLLKFSSTSTDQRPLTQVDESVVRLHESCLTALGILATQSDIMRRRILACSPTFLQSVVIPSLSSRAVGIQIAACRLVRALSRTISILRTTFMDADMAEHIFALLESNPPGFLQAEALAAICNMLVKYSPMKNIALQQDRIEILTRHAHCLYGPVRFNALWAIKNAVWDCESATKRRVIDTFGWRYLAAITSSSDSCIQEEALGIVRNLTASHTEETVCEDIEMVLSGIGEDHLLGVIEGVVWSLHNDAATEQAAFILSNIAAGSDRHRALITDRPNLVDAMCSFLQHRRETVREAGVQCGFNLGYCKAKKTRDGHDTVQHRAVTRLCAFGFDDRLKALEKDPDPNVRNRVRDVLTRI</sequence>
<proteinExistence type="predicted"/>
<dbReference type="GO" id="GO:0005737">
    <property type="term" value="C:cytoplasm"/>
    <property type="evidence" value="ECO:0007669"/>
    <property type="project" value="UniProtKB-SubCell"/>
</dbReference>
<dbReference type="GO" id="GO:0043161">
    <property type="term" value="P:proteasome-mediated ubiquitin-dependent protein catabolic process"/>
    <property type="evidence" value="ECO:0007669"/>
    <property type="project" value="TreeGrafter"/>
</dbReference>
<reference evidence="7" key="1">
    <citation type="submission" date="2023-02" db="EMBL/GenBank/DDBJ databases">
        <title>Mating type loci evolution in Malassezia.</title>
        <authorList>
            <person name="Coelho M.A."/>
        </authorList>
    </citation>
    <scope>NUCLEOTIDE SEQUENCE</scope>
    <source>
        <strain evidence="7">CBS 14136</strain>
    </source>
</reference>
<dbReference type="PANTHER" id="PTHR15651:SF7">
    <property type="entry name" value="ARMADILLO REPEAT-CONTAINING PROTEIN 8"/>
    <property type="match status" value="1"/>
</dbReference>
<keyword evidence="8" id="KW-1185">Reference proteome</keyword>
<name>A0AAF0FBA7_9BASI</name>
<protein>
    <recommendedName>
        <fullName evidence="9">Armadillo repeat-containing protein 8</fullName>
    </recommendedName>
</protein>
<dbReference type="InterPro" id="IPR011989">
    <property type="entry name" value="ARM-like"/>
</dbReference>
<feature type="compositionally biased region" description="Basic and acidic residues" evidence="6">
    <location>
        <begin position="204"/>
        <end position="228"/>
    </location>
</feature>
<keyword evidence="5" id="KW-0539">Nucleus</keyword>
<evidence type="ECO:0000313" key="8">
    <source>
        <dbReference type="Proteomes" id="UP001214628"/>
    </source>
</evidence>
<dbReference type="AlphaFoldDB" id="A0AAF0FBA7"/>
<dbReference type="SUPFAM" id="SSF48371">
    <property type="entry name" value="ARM repeat"/>
    <property type="match status" value="2"/>
</dbReference>
<evidence type="ECO:0000256" key="4">
    <source>
        <dbReference type="ARBA" id="ARBA00022737"/>
    </source>
</evidence>
<dbReference type="GO" id="GO:0005634">
    <property type="term" value="C:nucleus"/>
    <property type="evidence" value="ECO:0007669"/>
    <property type="project" value="UniProtKB-SubCell"/>
</dbReference>
<evidence type="ECO:0000313" key="7">
    <source>
        <dbReference type="EMBL" id="WFD41798.1"/>
    </source>
</evidence>